<protein>
    <recommendedName>
        <fullName evidence="5">DUF5666 domain-containing protein</fullName>
    </recommendedName>
</protein>
<dbReference type="Proteomes" id="UP000178656">
    <property type="component" value="Unassembled WGS sequence"/>
</dbReference>
<name>A0A1F5TBJ4_9BACT</name>
<comment type="caution">
    <text evidence="3">The sequence shown here is derived from an EMBL/GenBank/DDBJ whole genome shotgun (WGS) entry which is preliminary data.</text>
</comment>
<evidence type="ECO:0008006" key="5">
    <source>
        <dbReference type="Google" id="ProtNLM"/>
    </source>
</evidence>
<evidence type="ECO:0000256" key="1">
    <source>
        <dbReference type="SAM" id="MobiDB-lite"/>
    </source>
</evidence>
<dbReference type="EMBL" id="MFGM01000038">
    <property type="protein sequence ID" value="OGF36143.1"/>
    <property type="molecule type" value="Genomic_DNA"/>
</dbReference>
<dbReference type="AlphaFoldDB" id="A0A1F5TBJ4"/>
<keyword evidence="2" id="KW-0812">Transmembrane</keyword>
<evidence type="ECO:0000313" key="4">
    <source>
        <dbReference type="Proteomes" id="UP000178656"/>
    </source>
</evidence>
<feature type="transmembrane region" description="Helical" evidence="2">
    <location>
        <begin position="12"/>
        <end position="37"/>
    </location>
</feature>
<proteinExistence type="predicted"/>
<accession>A0A1F5TBJ4</accession>
<organism evidence="3 4">
    <name type="scientific">Candidatus Falkowbacteria bacterium RIFOXYC2_FULL_48_21</name>
    <dbReference type="NCBI Taxonomy" id="1798005"/>
    <lineage>
        <taxon>Bacteria</taxon>
        <taxon>Candidatus Falkowiibacteriota</taxon>
    </lineage>
</organism>
<evidence type="ECO:0000256" key="2">
    <source>
        <dbReference type="SAM" id="Phobius"/>
    </source>
</evidence>
<reference evidence="3 4" key="1">
    <citation type="journal article" date="2016" name="Nat. Commun.">
        <title>Thousands of microbial genomes shed light on interconnected biogeochemical processes in an aquifer system.</title>
        <authorList>
            <person name="Anantharaman K."/>
            <person name="Brown C.T."/>
            <person name="Hug L.A."/>
            <person name="Sharon I."/>
            <person name="Castelle C.J."/>
            <person name="Probst A.J."/>
            <person name="Thomas B.C."/>
            <person name="Singh A."/>
            <person name="Wilkins M.J."/>
            <person name="Karaoz U."/>
            <person name="Brodie E.L."/>
            <person name="Williams K.H."/>
            <person name="Hubbard S.S."/>
            <person name="Banfield J.F."/>
        </authorList>
    </citation>
    <scope>NUCLEOTIDE SEQUENCE [LARGE SCALE GENOMIC DNA]</scope>
</reference>
<evidence type="ECO:0000313" key="3">
    <source>
        <dbReference type="EMBL" id="OGF36143.1"/>
    </source>
</evidence>
<gene>
    <name evidence="3" type="ORF">A2482_02635</name>
</gene>
<feature type="region of interest" description="Disordered" evidence="1">
    <location>
        <begin position="152"/>
        <end position="174"/>
    </location>
</feature>
<sequence>MDFNKIFQSTAFKVTLLAIGGIIILLFVFEIGTFAGYHKAKFSCRWDKNYMQNFTGPHKGLMNDFGKEFKGAKFMNAHGVSGTIIKLDGDTFVLKGTDGVEKIILLTAKTVINRFRETINSTDLQVDDNMVIIGSPNDAGQIEAKLIRILPTTPPTKPPNDSTVPVIPPETTVK</sequence>
<keyword evidence="2" id="KW-0472">Membrane</keyword>
<keyword evidence="2" id="KW-1133">Transmembrane helix</keyword>